<proteinExistence type="inferred from homology"/>
<evidence type="ECO:0000256" key="3">
    <source>
        <dbReference type="ARBA" id="ARBA00022692"/>
    </source>
</evidence>
<feature type="transmembrane region" description="Helical" evidence="6">
    <location>
        <begin position="80"/>
        <end position="101"/>
    </location>
</feature>
<comment type="subcellular location">
    <subcellularLocation>
        <location evidence="1">Membrane</location>
        <topology evidence="1">Multi-pass membrane protein</topology>
    </subcellularLocation>
</comment>
<dbReference type="RefSeq" id="WP_091538197.1">
    <property type="nucleotide sequence ID" value="NZ_FONY01000001.1"/>
</dbReference>
<dbReference type="InterPro" id="IPR012506">
    <property type="entry name" value="TMEM86B-like"/>
</dbReference>
<dbReference type="GO" id="GO:0016020">
    <property type="term" value="C:membrane"/>
    <property type="evidence" value="ECO:0007669"/>
    <property type="project" value="UniProtKB-SubCell"/>
</dbReference>
<dbReference type="PANTHER" id="PTHR31885:SF6">
    <property type="entry name" value="GH04784P"/>
    <property type="match status" value="1"/>
</dbReference>
<feature type="transmembrane region" description="Helical" evidence="6">
    <location>
        <begin position="193"/>
        <end position="212"/>
    </location>
</feature>
<keyword evidence="4 6" id="KW-1133">Transmembrane helix</keyword>
<name>A0A1I2A6G5_9BACT</name>
<feature type="transmembrane region" description="Helical" evidence="6">
    <location>
        <begin position="169"/>
        <end position="187"/>
    </location>
</feature>
<evidence type="ECO:0000256" key="4">
    <source>
        <dbReference type="ARBA" id="ARBA00022989"/>
    </source>
</evidence>
<evidence type="ECO:0000256" key="5">
    <source>
        <dbReference type="ARBA" id="ARBA00023136"/>
    </source>
</evidence>
<accession>A0A1I2A6G5</accession>
<keyword evidence="3 6" id="KW-0812">Transmembrane</keyword>
<keyword evidence="5 6" id="KW-0472">Membrane</keyword>
<feature type="transmembrane region" description="Helical" evidence="6">
    <location>
        <begin position="137"/>
        <end position="157"/>
    </location>
</feature>
<dbReference type="GO" id="GO:0016787">
    <property type="term" value="F:hydrolase activity"/>
    <property type="evidence" value="ECO:0007669"/>
    <property type="project" value="TreeGrafter"/>
</dbReference>
<dbReference type="AlphaFoldDB" id="A0A1I2A6G5"/>
<reference evidence="8" key="1">
    <citation type="submission" date="2016-10" db="EMBL/GenBank/DDBJ databases">
        <authorList>
            <person name="Varghese N."/>
            <person name="Submissions S."/>
        </authorList>
    </citation>
    <scope>NUCLEOTIDE SEQUENCE [LARGE SCALE GENOMIC DNA]</scope>
    <source>
        <strain>GEY</strain>
        <strain evidence="8">DSM 9560</strain>
    </source>
</reference>
<dbReference type="PANTHER" id="PTHR31885">
    <property type="entry name" value="GH04784P"/>
    <property type="match status" value="1"/>
</dbReference>
<dbReference type="Pfam" id="PF07947">
    <property type="entry name" value="YhhN"/>
    <property type="match status" value="1"/>
</dbReference>
<evidence type="ECO:0000313" key="8">
    <source>
        <dbReference type="Proteomes" id="UP000199513"/>
    </source>
</evidence>
<sequence length="218" mass="25311">MQKIFKIAFIIIFIGQIAGRWFSSPLLDYIFKPLIMPCLALYLYFSVQGRLSKFIKFIIIGFVFSWLGDIALMLEKFNSQLFLLGLAFFLVAHIFYIIAFNTHIQKPFFQEKPLLFVPLFLYGIGFFYFLYPNLQGFTIPVLLYTIVITAMAIFALNRKNNVSLLSFKLIFRGALFFVLSDSLIALNKFMLQIPYNGLWVMLTYMVAQYLIAEGSKQN</sequence>
<evidence type="ECO:0000313" key="7">
    <source>
        <dbReference type="EMBL" id="SFE39426.1"/>
    </source>
</evidence>
<evidence type="ECO:0000256" key="6">
    <source>
        <dbReference type="SAM" id="Phobius"/>
    </source>
</evidence>
<keyword evidence="8" id="KW-1185">Reference proteome</keyword>
<feature type="transmembrane region" description="Helical" evidence="6">
    <location>
        <begin position="29"/>
        <end position="47"/>
    </location>
</feature>
<protein>
    <submittedName>
        <fullName evidence="7">Uncharacterized membrane protein YhhN</fullName>
    </submittedName>
</protein>
<organism evidence="7 8">
    <name type="scientific">Thermoflexibacter ruber</name>
    <dbReference type="NCBI Taxonomy" id="1003"/>
    <lineage>
        <taxon>Bacteria</taxon>
        <taxon>Pseudomonadati</taxon>
        <taxon>Bacteroidota</taxon>
        <taxon>Cytophagia</taxon>
        <taxon>Cytophagales</taxon>
        <taxon>Thermoflexibacteraceae</taxon>
        <taxon>Thermoflexibacter</taxon>
    </lineage>
</organism>
<gene>
    <name evidence="7" type="ORF">SAMN04488541_100145</name>
</gene>
<dbReference type="OrthoDB" id="5651790at2"/>
<dbReference type="Proteomes" id="UP000199513">
    <property type="component" value="Unassembled WGS sequence"/>
</dbReference>
<dbReference type="EMBL" id="FONY01000001">
    <property type="protein sequence ID" value="SFE39426.1"/>
    <property type="molecule type" value="Genomic_DNA"/>
</dbReference>
<feature type="transmembrane region" description="Helical" evidence="6">
    <location>
        <begin position="54"/>
        <end position="74"/>
    </location>
</feature>
<evidence type="ECO:0000256" key="1">
    <source>
        <dbReference type="ARBA" id="ARBA00004141"/>
    </source>
</evidence>
<dbReference type="STRING" id="1003.SAMN04488541_100145"/>
<feature type="transmembrane region" description="Helical" evidence="6">
    <location>
        <begin position="113"/>
        <end position="131"/>
    </location>
</feature>
<evidence type="ECO:0000256" key="2">
    <source>
        <dbReference type="ARBA" id="ARBA00007375"/>
    </source>
</evidence>
<feature type="transmembrane region" description="Helical" evidence="6">
    <location>
        <begin position="7"/>
        <end position="23"/>
    </location>
</feature>
<comment type="similarity">
    <text evidence="2">Belongs to the TMEM86 family.</text>
</comment>